<evidence type="ECO:0000256" key="5">
    <source>
        <dbReference type="ARBA" id="ARBA00022989"/>
    </source>
</evidence>
<dbReference type="PANTHER" id="PTHR22950">
    <property type="entry name" value="AMINO ACID TRANSPORTER"/>
    <property type="match status" value="1"/>
</dbReference>
<evidence type="ECO:0000313" key="11">
    <source>
        <dbReference type="EMBL" id="KAJ0987797.1"/>
    </source>
</evidence>
<proteinExistence type="inferred from homology"/>
<evidence type="ECO:0000256" key="3">
    <source>
        <dbReference type="ARBA" id="ARBA00022692"/>
    </source>
</evidence>
<dbReference type="EMBL" id="JAGGNH010000001">
    <property type="protein sequence ID" value="KAJ0987797.1"/>
    <property type="molecule type" value="Genomic_DNA"/>
</dbReference>
<evidence type="ECO:0000256" key="9">
    <source>
        <dbReference type="SAM" id="Phobius"/>
    </source>
</evidence>
<dbReference type="AlphaFoldDB" id="A0A9D5HTQ4"/>
<dbReference type="PANTHER" id="PTHR22950:SF692">
    <property type="entry name" value="TRANSMEMBRANE AMINO ACID TRANSPORTER FAMILY PROTEIN"/>
    <property type="match status" value="1"/>
</dbReference>
<evidence type="ECO:0000259" key="10">
    <source>
        <dbReference type="Pfam" id="PF01490"/>
    </source>
</evidence>
<evidence type="ECO:0000256" key="2">
    <source>
        <dbReference type="ARBA" id="ARBA00022448"/>
    </source>
</evidence>
<feature type="transmembrane region" description="Helical" evidence="9">
    <location>
        <begin position="523"/>
        <end position="548"/>
    </location>
</feature>
<keyword evidence="2" id="KW-0813">Transport</keyword>
<accession>A0A9D5HTQ4</accession>
<sequence>MKTDEEMGLDRRGLELETDDEENQARHDDTDYSSSSPSPSSSTALLSNPPDDDHEECDSNWPQSYRQSIDMMSNVTVILNSPNVVESVLRGGSSLLSNPIVKPGTASSLVESSFSGPDEASLNKPLIDHEIPAPDQHSVPIPMPSGTPADDIPIQRPSFKELPPSPQCSTFQAFANGVNVLCGVGLLSTPYAVKEGGWLGMLALFGVGSITFYTGILLKKCLDSSRELQTYPDIGHAAFGTAGRLFISVILYFELYSCCVEYIILMGDTLSSIFPNLRVNCQGVALNSQQVFVITAALAVLPTVWPRDLSFLSYLSAGGVIASILVMTCLMWVGTVDKVGFHLGGTVFDLANFPVALGLYGFGYSGHSVFPNIYSSMKDPSRFPLVLFSSFLLCTILYAGVGVAGFMMFGDSTKSQITLNLPTEFVASKIAILTTVVNPFSKYALTMTPVSLSLQEILPSKLQSFFVVVAIRTILVLSTLVFALTVPYFGYVMALLGSIFTMLVALILPCACYLCVKRRSVNYLEVFSCVSIILVGVTCLCIGTYSSINQILGKYN</sequence>
<feature type="region of interest" description="Disordered" evidence="8">
    <location>
        <begin position="1"/>
        <end position="61"/>
    </location>
</feature>
<feature type="transmembrane region" description="Helical" evidence="9">
    <location>
        <begin position="285"/>
        <end position="305"/>
    </location>
</feature>
<reference evidence="11" key="2">
    <citation type="journal article" date="2022" name="Hortic Res">
        <title>The genome of Dioscorea zingiberensis sheds light on the biosynthesis, origin and evolution of the medicinally important diosgenin saponins.</title>
        <authorList>
            <person name="Li Y."/>
            <person name="Tan C."/>
            <person name="Li Z."/>
            <person name="Guo J."/>
            <person name="Li S."/>
            <person name="Chen X."/>
            <person name="Wang C."/>
            <person name="Dai X."/>
            <person name="Yang H."/>
            <person name="Song W."/>
            <person name="Hou L."/>
            <person name="Xu J."/>
            <person name="Tong Z."/>
            <person name="Xu A."/>
            <person name="Yuan X."/>
            <person name="Wang W."/>
            <person name="Yang Q."/>
            <person name="Chen L."/>
            <person name="Sun Z."/>
            <person name="Wang K."/>
            <person name="Pan B."/>
            <person name="Chen J."/>
            <person name="Bao Y."/>
            <person name="Liu F."/>
            <person name="Qi X."/>
            <person name="Gang D.R."/>
            <person name="Wen J."/>
            <person name="Li J."/>
        </authorList>
    </citation>
    <scope>NUCLEOTIDE SEQUENCE</scope>
    <source>
        <strain evidence="11">Dzin_1.0</strain>
    </source>
</reference>
<comment type="similarity">
    <text evidence="7">Belongs to the amino acid/polyamine transporter 2 family. Amino acid/auxin permease (AAAP) (TC 2.A.18.5) subfamily.</text>
</comment>
<evidence type="ECO:0000256" key="7">
    <source>
        <dbReference type="ARBA" id="ARBA00049662"/>
    </source>
</evidence>
<keyword evidence="5 9" id="KW-1133">Transmembrane helix</keyword>
<keyword evidence="4" id="KW-0029">Amino-acid transport</keyword>
<dbReference type="GO" id="GO:0005774">
    <property type="term" value="C:vacuolar membrane"/>
    <property type="evidence" value="ECO:0007669"/>
    <property type="project" value="TreeGrafter"/>
</dbReference>
<organism evidence="11 12">
    <name type="scientific">Dioscorea zingiberensis</name>
    <dbReference type="NCBI Taxonomy" id="325984"/>
    <lineage>
        <taxon>Eukaryota</taxon>
        <taxon>Viridiplantae</taxon>
        <taxon>Streptophyta</taxon>
        <taxon>Embryophyta</taxon>
        <taxon>Tracheophyta</taxon>
        <taxon>Spermatophyta</taxon>
        <taxon>Magnoliopsida</taxon>
        <taxon>Liliopsida</taxon>
        <taxon>Dioscoreales</taxon>
        <taxon>Dioscoreaceae</taxon>
        <taxon>Dioscorea</taxon>
    </lineage>
</organism>
<dbReference type="Proteomes" id="UP001085076">
    <property type="component" value="Miscellaneous, Linkage group lg01"/>
</dbReference>
<feature type="compositionally biased region" description="Low complexity" evidence="8">
    <location>
        <begin position="33"/>
        <end position="42"/>
    </location>
</feature>
<keyword evidence="3 9" id="KW-0812">Transmembrane</keyword>
<keyword evidence="6 9" id="KW-0472">Membrane</keyword>
<evidence type="ECO:0000313" key="12">
    <source>
        <dbReference type="Proteomes" id="UP001085076"/>
    </source>
</evidence>
<comment type="caution">
    <text evidence="11">The sequence shown here is derived from an EMBL/GenBank/DDBJ whole genome shotgun (WGS) entry which is preliminary data.</text>
</comment>
<dbReference type="Pfam" id="PF01490">
    <property type="entry name" value="Aa_trans"/>
    <property type="match status" value="1"/>
</dbReference>
<comment type="subcellular location">
    <subcellularLocation>
        <location evidence="1">Membrane</location>
        <topology evidence="1">Multi-pass membrane protein</topology>
    </subcellularLocation>
</comment>
<protein>
    <recommendedName>
        <fullName evidence="10">Amino acid transporter transmembrane domain-containing protein</fullName>
    </recommendedName>
</protein>
<feature type="transmembrane region" description="Helical" evidence="9">
    <location>
        <begin position="426"/>
        <end position="445"/>
    </location>
</feature>
<feature type="transmembrane region" description="Helical" evidence="9">
    <location>
        <begin position="491"/>
        <end position="516"/>
    </location>
</feature>
<reference evidence="11" key="1">
    <citation type="submission" date="2021-03" db="EMBL/GenBank/DDBJ databases">
        <authorList>
            <person name="Li Z."/>
            <person name="Yang C."/>
        </authorList>
    </citation>
    <scope>NUCLEOTIDE SEQUENCE</scope>
    <source>
        <strain evidence="11">Dzin_1.0</strain>
        <tissue evidence="11">Leaf</tissue>
    </source>
</reference>
<name>A0A9D5HTQ4_9LILI</name>
<evidence type="ECO:0000256" key="6">
    <source>
        <dbReference type="ARBA" id="ARBA00023136"/>
    </source>
</evidence>
<feature type="transmembrane region" description="Helical" evidence="9">
    <location>
        <begin position="312"/>
        <end position="333"/>
    </location>
</feature>
<evidence type="ECO:0000256" key="1">
    <source>
        <dbReference type="ARBA" id="ARBA00004141"/>
    </source>
</evidence>
<dbReference type="FunFam" id="1.20.1740.10:FF:000047">
    <property type="entry name" value="Amino acid transporter AVT1A"/>
    <property type="match status" value="1"/>
</dbReference>
<dbReference type="OrthoDB" id="655540at2759"/>
<gene>
    <name evidence="11" type="ORF">J5N97_006153</name>
</gene>
<evidence type="ECO:0000256" key="4">
    <source>
        <dbReference type="ARBA" id="ARBA00022970"/>
    </source>
</evidence>
<feature type="transmembrane region" description="Helical" evidence="9">
    <location>
        <begin position="383"/>
        <end position="406"/>
    </location>
</feature>
<feature type="transmembrane region" description="Helical" evidence="9">
    <location>
        <begin position="198"/>
        <end position="218"/>
    </location>
</feature>
<feature type="transmembrane region" description="Helical" evidence="9">
    <location>
        <begin position="245"/>
        <end position="265"/>
    </location>
</feature>
<evidence type="ECO:0000256" key="8">
    <source>
        <dbReference type="SAM" id="MobiDB-lite"/>
    </source>
</evidence>
<dbReference type="InterPro" id="IPR013057">
    <property type="entry name" value="AA_transpt_TM"/>
</dbReference>
<feature type="domain" description="Amino acid transporter transmembrane" evidence="10">
    <location>
        <begin position="168"/>
        <end position="548"/>
    </location>
</feature>
<feature type="transmembrane region" description="Helical" evidence="9">
    <location>
        <begin position="465"/>
        <end position="485"/>
    </location>
</feature>
<feature type="compositionally biased region" description="Basic and acidic residues" evidence="8">
    <location>
        <begin position="1"/>
        <end position="15"/>
    </location>
</feature>
<keyword evidence="12" id="KW-1185">Reference proteome</keyword>
<dbReference type="GO" id="GO:0015179">
    <property type="term" value="F:L-amino acid transmembrane transporter activity"/>
    <property type="evidence" value="ECO:0007669"/>
    <property type="project" value="TreeGrafter"/>
</dbReference>